<name>A0ABD7RRQ6_ECTME</name>
<dbReference type="NCBIfam" id="TIGR03750">
    <property type="entry name" value="conj_TIGR03750"/>
    <property type="match status" value="1"/>
</dbReference>
<gene>
    <name evidence="2" type="ORF">EQ836_20395</name>
</gene>
<evidence type="ECO:0000313" key="2">
    <source>
        <dbReference type="EMBL" id="TRO13980.1"/>
    </source>
</evidence>
<feature type="transmembrane region" description="Helical" evidence="1">
    <location>
        <begin position="60"/>
        <end position="80"/>
    </location>
</feature>
<dbReference type="EMBL" id="SCFV01000010">
    <property type="protein sequence ID" value="TRO13980.1"/>
    <property type="molecule type" value="Genomic_DNA"/>
</dbReference>
<sequence length="131" mass="14331">MTEDIRTDGTVLFLPHRLNRHPVVVRGLTANELWVCAGLSGLIGLASGITLAILLATIAIVPTAILLAVSAGIFIGGGALRRLKRGRPETWLYRQLQWWIALHLPPLATFTDGHQLVTRSGYWSTRRSTAP</sequence>
<reference evidence="2 3" key="1">
    <citation type="submission" date="2019-01" db="EMBL/GenBank/DDBJ databases">
        <title>Whole genome shotgun sequencing of Pseudomonas spp. isolated by its ability to degrade furfural.</title>
        <authorList>
            <person name="Donoso R."/>
            <person name="Farkas C."/>
            <person name="Villegas P."/>
            <person name="Gonzales-Toro F."/>
            <person name="Guajardo-Parra M."/>
            <person name="Araya-Nail M."/>
            <person name="Morgante V."/>
            <person name="Perez-Pantoja D."/>
        </authorList>
    </citation>
    <scope>NUCLEOTIDE SEQUENCE [LARGE SCALE GENOMIC DNA]</scope>
    <source>
        <strain evidence="2 3">VN231</strain>
    </source>
</reference>
<dbReference type="InterPro" id="IPR021877">
    <property type="entry name" value="DUF3487"/>
</dbReference>
<dbReference type="Proteomes" id="UP000317327">
    <property type="component" value="Unassembled WGS sequence"/>
</dbReference>
<keyword evidence="1" id="KW-1133">Transmembrane helix</keyword>
<organism evidence="2 3">
    <name type="scientific">Ectopseudomonas mendocina</name>
    <name type="common">Pseudomonas mendocina</name>
    <dbReference type="NCBI Taxonomy" id="300"/>
    <lineage>
        <taxon>Bacteria</taxon>
        <taxon>Pseudomonadati</taxon>
        <taxon>Pseudomonadota</taxon>
        <taxon>Gammaproteobacteria</taxon>
        <taxon>Pseudomonadales</taxon>
        <taxon>Pseudomonadaceae</taxon>
        <taxon>Ectopseudomonas</taxon>
    </lineage>
</organism>
<proteinExistence type="predicted"/>
<keyword evidence="1" id="KW-0472">Membrane</keyword>
<feature type="transmembrane region" description="Helical" evidence="1">
    <location>
        <begin position="33"/>
        <end position="54"/>
    </location>
</feature>
<evidence type="ECO:0000313" key="3">
    <source>
        <dbReference type="Proteomes" id="UP000317327"/>
    </source>
</evidence>
<dbReference type="RefSeq" id="WP_143498283.1">
    <property type="nucleotide sequence ID" value="NZ_SCFV01000010.1"/>
</dbReference>
<accession>A0ABD7RRQ6</accession>
<evidence type="ECO:0000256" key="1">
    <source>
        <dbReference type="SAM" id="Phobius"/>
    </source>
</evidence>
<dbReference type="Pfam" id="PF11990">
    <property type="entry name" value="DUF3487"/>
    <property type="match status" value="1"/>
</dbReference>
<dbReference type="AlphaFoldDB" id="A0ABD7RRQ6"/>
<keyword evidence="1" id="KW-0812">Transmembrane</keyword>
<comment type="caution">
    <text evidence="2">The sequence shown here is derived from an EMBL/GenBank/DDBJ whole genome shotgun (WGS) entry which is preliminary data.</text>
</comment>
<protein>
    <submittedName>
        <fullName evidence="2">TIGR03750 family conjugal transfer protein</fullName>
    </submittedName>
</protein>